<dbReference type="AlphaFoldDB" id="A0A0E9RAW5"/>
<evidence type="ECO:0000313" key="1">
    <source>
        <dbReference type="EMBL" id="JAH26266.1"/>
    </source>
</evidence>
<reference evidence="1" key="1">
    <citation type="submission" date="2014-11" db="EMBL/GenBank/DDBJ databases">
        <authorList>
            <person name="Amaro Gonzalez C."/>
        </authorList>
    </citation>
    <scope>NUCLEOTIDE SEQUENCE</scope>
</reference>
<dbReference type="EMBL" id="GBXM01082311">
    <property type="protein sequence ID" value="JAH26266.1"/>
    <property type="molecule type" value="Transcribed_RNA"/>
</dbReference>
<organism evidence="1">
    <name type="scientific">Anguilla anguilla</name>
    <name type="common">European freshwater eel</name>
    <name type="synonym">Muraena anguilla</name>
    <dbReference type="NCBI Taxonomy" id="7936"/>
    <lineage>
        <taxon>Eukaryota</taxon>
        <taxon>Metazoa</taxon>
        <taxon>Chordata</taxon>
        <taxon>Craniata</taxon>
        <taxon>Vertebrata</taxon>
        <taxon>Euteleostomi</taxon>
        <taxon>Actinopterygii</taxon>
        <taxon>Neopterygii</taxon>
        <taxon>Teleostei</taxon>
        <taxon>Anguilliformes</taxon>
        <taxon>Anguillidae</taxon>
        <taxon>Anguilla</taxon>
    </lineage>
</organism>
<sequence length="32" mass="3470">MLCCGARKMHSVVQLGGELDASKIKNLSEVHD</sequence>
<reference evidence="1" key="2">
    <citation type="journal article" date="2015" name="Fish Shellfish Immunol.">
        <title>Early steps in the European eel (Anguilla anguilla)-Vibrio vulnificus interaction in the gills: Role of the RtxA13 toxin.</title>
        <authorList>
            <person name="Callol A."/>
            <person name="Pajuelo D."/>
            <person name="Ebbesson L."/>
            <person name="Teles M."/>
            <person name="MacKenzie S."/>
            <person name="Amaro C."/>
        </authorList>
    </citation>
    <scope>NUCLEOTIDE SEQUENCE</scope>
</reference>
<protein>
    <submittedName>
        <fullName evidence="1">Uncharacterized protein</fullName>
    </submittedName>
</protein>
<name>A0A0E9RAW5_ANGAN</name>
<proteinExistence type="predicted"/>
<accession>A0A0E9RAW5</accession>